<dbReference type="AlphaFoldDB" id="S9QUW6"/>
<dbReference type="eggNOG" id="ENOG502Z7ST">
    <property type="taxonomic scope" value="Bacteria"/>
</dbReference>
<dbReference type="Pfam" id="PF01289">
    <property type="entry name" value="Thiol_cytolysin"/>
    <property type="match status" value="1"/>
</dbReference>
<organism evidence="1 2">
    <name type="scientific">Cystobacter fuscus (strain ATCC 25194 / DSM 2262 / NBRC 100088 / M29)</name>
    <dbReference type="NCBI Taxonomy" id="1242864"/>
    <lineage>
        <taxon>Bacteria</taxon>
        <taxon>Pseudomonadati</taxon>
        <taxon>Myxococcota</taxon>
        <taxon>Myxococcia</taxon>
        <taxon>Myxococcales</taxon>
        <taxon>Cystobacterineae</taxon>
        <taxon>Archangiaceae</taxon>
        <taxon>Cystobacter</taxon>
    </lineage>
</organism>
<comment type="caution">
    <text evidence="1">The sequence shown here is derived from an EMBL/GenBank/DDBJ whole genome shotgun (WGS) entry which is preliminary data.</text>
</comment>
<dbReference type="GO" id="GO:0015485">
    <property type="term" value="F:cholesterol binding"/>
    <property type="evidence" value="ECO:0007669"/>
    <property type="project" value="InterPro"/>
</dbReference>
<dbReference type="SUPFAM" id="SSF56978">
    <property type="entry name" value="Perfringolysin"/>
    <property type="match status" value="1"/>
</dbReference>
<dbReference type="InterPro" id="IPR036363">
    <property type="entry name" value="Thiol_cytolysin_ab_sf"/>
</dbReference>
<dbReference type="InterPro" id="IPR036359">
    <property type="entry name" value="Thiol_cytolysin_sf"/>
</dbReference>
<accession>S9QUW6</accession>
<reference evidence="1" key="1">
    <citation type="submission" date="2013-05" db="EMBL/GenBank/DDBJ databases">
        <title>Genome assembly of Cystobacter fuscus DSM 2262.</title>
        <authorList>
            <person name="Sharma G."/>
            <person name="Khatri I."/>
            <person name="Kaur C."/>
            <person name="Mayilraj S."/>
            <person name="Subramanian S."/>
        </authorList>
    </citation>
    <scope>NUCLEOTIDE SEQUENCE [LARGE SCALE GENOMIC DNA]</scope>
    <source>
        <strain evidence="1">DSM 2262</strain>
    </source>
</reference>
<dbReference type="Gene3D" id="3.40.30.40">
    <property type="entry name" value="Perfringolysin"/>
    <property type="match status" value="1"/>
</dbReference>
<dbReference type="InterPro" id="IPR001869">
    <property type="entry name" value="Thiol_cytolysin"/>
</dbReference>
<proteinExistence type="predicted"/>
<sequence length="618" mass="67240">MLLTVLLGSALTACGGIEQEESSPQQKMAQAGREFMARQGGEASEQLYAEPMDPYGYCGDYMCSIDEQGWCPQDCGYSSYCGDGYCDASYGEDCSTCEMDCGTCYNPDILNVPGMPQKAPIGDLYAKSQQLGVSPMVAGVPNIDTYLQTQYRLSSFAYPTGTSGVQDFVNKLFQSGIWANGGPTQTVTPLAPDANGCQLRQVDASYNPEELVNFDAGAGLLFPSALNQGRYINLGLGSLSPIHVPYTQRKPVNLVATFFQSATAPAATATDVYGAVGQMIQSAQAQGGVTQSTVYFDMQSASTLEEAAVKFKLDAKVLGGNINATFSSLNTNQSNTVFVRFTQSLFTVFQDLGGYTPAAGQFNGNFGTSDLETLGNMGELGYDNLPTYVRAVTYGRMLIFSVTSTSSKQDLQAAVNAVYGSTSASASADQKKLINESTLRVFGYGGPAEPQVATIKSGNWQDYFTLVNVPLVTLKPVGYELRRWDDQFATMSRTTSYTERTCPGVKKIRVELSDSYKESRAYVRKTGSTVFNEVMYSNGYASGEINQHLIGSDDELKVTMTVGQPGFLKSYQGRVRLKVFVDNVLKFEDYYSCTYCHSKDPVWVLNVNQYTGDVIRRY</sequence>
<keyword evidence="2" id="KW-1185">Reference proteome</keyword>
<name>S9QUW6_CYSF2</name>
<dbReference type="Gene3D" id="3.30.1040.20">
    <property type="match status" value="1"/>
</dbReference>
<dbReference type="EMBL" id="ANAH02000013">
    <property type="protein sequence ID" value="EPX60463.1"/>
    <property type="molecule type" value="Genomic_DNA"/>
</dbReference>
<dbReference type="RefSeq" id="WP_002628099.1">
    <property type="nucleotide sequence ID" value="NZ_ANAH02000013.1"/>
</dbReference>
<evidence type="ECO:0000313" key="1">
    <source>
        <dbReference type="EMBL" id="EPX60463.1"/>
    </source>
</evidence>
<gene>
    <name evidence="1" type="ORF">D187_001950</name>
</gene>
<dbReference type="Gene3D" id="3.90.840.10">
    <property type="entry name" value="Thiol-activated cytolysin superfamily/Thiol-activated cytolysin, alpha-beta domain"/>
    <property type="match status" value="1"/>
</dbReference>
<dbReference type="Proteomes" id="UP000011682">
    <property type="component" value="Unassembled WGS sequence"/>
</dbReference>
<protein>
    <submittedName>
        <fullName evidence="1">Uncharacterized protein</fullName>
    </submittedName>
</protein>
<evidence type="ECO:0000313" key="2">
    <source>
        <dbReference type="Proteomes" id="UP000011682"/>
    </source>
</evidence>